<evidence type="ECO:0000313" key="16">
    <source>
        <dbReference type="EMBL" id="MCO6024726.1"/>
    </source>
</evidence>
<keyword evidence="5 11" id="KW-0812">Transmembrane</keyword>
<evidence type="ECO:0000256" key="13">
    <source>
        <dbReference type="SAM" id="SignalP"/>
    </source>
</evidence>
<feature type="domain" description="TonB-dependent receptor plug" evidence="15">
    <location>
        <begin position="56"/>
        <end position="158"/>
    </location>
</feature>
<evidence type="ECO:0000256" key="3">
    <source>
        <dbReference type="ARBA" id="ARBA00022452"/>
    </source>
</evidence>
<dbReference type="PANTHER" id="PTHR32552">
    <property type="entry name" value="FERRICHROME IRON RECEPTOR-RELATED"/>
    <property type="match status" value="1"/>
</dbReference>
<keyword evidence="7" id="KW-0406">Ion transport</keyword>
<evidence type="ECO:0000256" key="5">
    <source>
        <dbReference type="ARBA" id="ARBA00022692"/>
    </source>
</evidence>
<feature type="chain" id="PRO_5046506178" evidence="13">
    <location>
        <begin position="24"/>
        <end position="808"/>
    </location>
</feature>
<dbReference type="InterPro" id="IPR039426">
    <property type="entry name" value="TonB-dep_rcpt-like"/>
</dbReference>
<evidence type="ECO:0000256" key="7">
    <source>
        <dbReference type="ARBA" id="ARBA00023065"/>
    </source>
</evidence>
<evidence type="ECO:0000256" key="1">
    <source>
        <dbReference type="ARBA" id="ARBA00004571"/>
    </source>
</evidence>
<gene>
    <name evidence="16" type="ORF">NG821_02520</name>
</gene>
<keyword evidence="17" id="KW-1185">Reference proteome</keyword>
<dbReference type="Gene3D" id="2.40.170.20">
    <property type="entry name" value="TonB-dependent receptor, beta-barrel domain"/>
    <property type="match status" value="2"/>
</dbReference>
<dbReference type="RefSeq" id="WP_252760083.1">
    <property type="nucleotide sequence ID" value="NZ_JAMXLY010000005.1"/>
</dbReference>
<keyword evidence="4" id="KW-0410">Iron transport</keyword>
<dbReference type="Proteomes" id="UP001204015">
    <property type="component" value="Unassembled WGS sequence"/>
</dbReference>
<keyword evidence="13" id="KW-0732">Signal</keyword>
<evidence type="ECO:0000256" key="12">
    <source>
        <dbReference type="RuleBase" id="RU003357"/>
    </source>
</evidence>
<comment type="similarity">
    <text evidence="11 12">Belongs to the TonB-dependent receptor family.</text>
</comment>
<keyword evidence="9 11" id="KW-0472">Membrane</keyword>
<dbReference type="Pfam" id="PF07715">
    <property type="entry name" value="Plug"/>
    <property type="match status" value="1"/>
</dbReference>
<sequence>MNYQSIMAAALFAATALPLQVMGKGGPSTDLSDSSRVHDLDEVVVIRQPKEFLRLRQQSLSSTVMTYKEMYALGVRDLRDLSSYIPSFVMPDYGSRYTSSIYVRGIGSRINSPAVALYMDGMPIISKAAFNFHTYQLDRVDILRGPQGTLYGQNSEGGLVRMYSKNPLYYQGTDIDLGIGSRLYRNTEFAHYQKLNDRLGMSIAGFYDGQNGFFKNQTTGKRADLFNEAGGRLRLVYQPSNRLNLDYTADYQYVNQNGFPYGVMDLESGKTAAPAANRQSTYRRNMLNTGLTVTYKANRFDFNSTSSYQYLRDNMFMDQDYLPQDFMHLQQKQLQNALTQEFNFKSNRPVGGFWNWTVGTFFSSEWLRTDGPVYFDKDMTTPIATAIQQQMYSAIVGAMAAQMIQKGMPQAAAQAAAQKVVDGAGGVSLGVEMGAPGVYHTPQYNLGLFHESSFDITDRLTGTIGLRYDFTHTKIHYQTSAYMSMSADVMGTKATNLLSTILDGKTDDDYNQLLPKFGLNYRIDEQGSNVYATVSKGYRAGGYNFQMFSDILSAELNANAANARSGDYVIPHTDADYQRIAKTISFRPETSWNYEAGTHLNLFDHSVQFDFSAFFMQIRNQQLSVMANKYGYGRMMVNAGKSYSCGIEASLRGVSFNNHLDWAVTYGLTHAAFKNYQDSIEEDGVEKLVDYKDKKVPYVPMNTFSARADYRFDVSAGCLKAIILGANVYGQGKTYWDELNTYYQKIYAVLGAHIDADWGFMKLSFWGRNLTDTKYNTFSFQSSASGQNLTFAQRGNGIQYGVDLKFHF</sequence>
<organism evidence="16 17">
    <name type="scientific">Segatella cerevisiae</name>
    <dbReference type="NCBI Taxonomy" id="2053716"/>
    <lineage>
        <taxon>Bacteria</taxon>
        <taxon>Pseudomonadati</taxon>
        <taxon>Bacteroidota</taxon>
        <taxon>Bacteroidia</taxon>
        <taxon>Bacteroidales</taxon>
        <taxon>Prevotellaceae</taxon>
        <taxon>Segatella</taxon>
    </lineage>
</organism>
<keyword evidence="6" id="KW-0408">Iron</keyword>
<evidence type="ECO:0000256" key="10">
    <source>
        <dbReference type="ARBA" id="ARBA00023237"/>
    </source>
</evidence>
<dbReference type="Pfam" id="PF00593">
    <property type="entry name" value="TonB_dep_Rec_b-barrel"/>
    <property type="match status" value="1"/>
</dbReference>
<evidence type="ECO:0000256" key="9">
    <source>
        <dbReference type="ARBA" id="ARBA00023136"/>
    </source>
</evidence>
<feature type="domain" description="TonB-dependent receptor-like beta-barrel" evidence="14">
    <location>
        <begin position="241"/>
        <end position="770"/>
    </location>
</feature>
<evidence type="ECO:0000256" key="4">
    <source>
        <dbReference type="ARBA" id="ARBA00022496"/>
    </source>
</evidence>
<dbReference type="InterPro" id="IPR000531">
    <property type="entry name" value="Beta-barrel_TonB"/>
</dbReference>
<keyword evidence="8 12" id="KW-0798">TonB box</keyword>
<evidence type="ECO:0000256" key="6">
    <source>
        <dbReference type="ARBA" id="ARBA00023004"/>
    </source>
</evidence>
<evidence type="ECO:0000313" key="17">
    <source>
        <dbReference type="Proteomes" id="UP001204015"/>
    </source>
</evidence>
<evidence type="ECO:0000256" key="2">
    <source>
        <dbReference type="ARBA" id="ARBA00022448"/>
    </source>
</evidence>
<keyword evidence="3 11" id="KW-1134">Transmembrane beta strand</keyword>
<keyword evidence="2 11" id="KW-0813">Transport</keyword>
<feature type="signal peptide" evidence="13">
    <location>
        <begin position="1"/>
        <end position="23"/>
    </location>
</feature>
<dbReference type="SUPFAM" id="SSF56935">
    <property type="entry name" value="Porins"/>
    <property type="match status" value="1"/>
</dbReference>
<comment type="caution">
    <text evidence="16">The sequence shown here is derived from an EMBL/GenBank/DDBJ whole genome shotgun (WGS) entry which is preliminary data.</text>
</comment>
<evidence type="ECO:0000259" key="15">
    <source>
        <dbReference type="Pfam" id="PF07715"/>
    </source>
</evidence>
<accession>A0ABT1BUF7</accession>
<proteinExistence type="inferred from homology"/>
<evidence type="ECO:0000259" key="14">
    <source>
        <dbReference type="Pfam" id="PF00593"/>
    </source>
</evidence>
<dbReference type="PROSITE" id="PS52016">
    <property type="entry name" value="TONB_DEPENDENT_REC_3"/>
    <property type="match status" value="1"/>
</dbReference>
<protein>
    <submittedName>
        <fullName evidence="16">TonB-dependent receptor</fullName>
    </submittedName>
</protein>
<evidence type="ECO:0000256" key="11">
    <source>
        <dbReference type="PROSITE-ProRule" id="PRU01360"/>
    </source>
</evidence>
<dbReference type="EMBL" id="JAMXLY010000005">
    <property type="protein sequence ID" value="MCO6024726.1"/>
    <property type="molecule type" value="Genomic_DNA"/>
</dbReference>
<dbReference type="InterPro" id="IPR036942">
    <property type="entry name" value="Beta-barrel_TonB_sf"/>
</dbReference>
<dbReference type="PANTHER" id="PTHR32552:SF81">
    <property type="entry name" value="TONB-DEPENDENT OUTER MEMBRANE RECEPTOR"/>
    <property type="match status" value="1"/>
</dbReference>
<name>A0ABT1BUF7_9BACT</name>
<comment type="subcellular location">
    <subcellularLocation>
        <location evidence="1 11">Cell outer membrane</location>
        <topology evidence="1 11">Multi-pass membrane protein</topology>
    </subcellularLocation>
</comment>
<keyword evidence="16" id="KW-0675">Receptor</keyword>
<keyword evidence="10 11" id="KW-0998">Cell outer membrane</keyword>
<evidence type="ECO:0000256" key="8">
    <source>
        <dbReference type="ARBA" id="ARBA00023077"/>
    </source>
</evidence>
<dbReference type="InterPro" id="IPR012910">
    <property type="entry name" value="Plug_dom"/>
</dbReference>
<reference evidence="16 17" key="1">
    <citation type="submission" date="2022-06" db="EMBL/GenBank/DDBJ databases">
        <title>A taxonomic note on the genus Prevotella: Description of four novel genera and emended description of the genera Hallella and Xylanibacter.</title>
        <authorList>
            <person name="Hitch T.C.A."/>
        </authorList>
    </citation>
    <scope>NUCLEOTIDE SEQUENCE [LARGE SCALE GENOMIC DNA]</scope>
    <source>
        <strain evidence="16 17">DSM 100619</strain>
    </source>
</reference>